<gene>
    <name evidence="1" type="ORF">AWB78_01078</name>
</gene>
<dbReference type="EMBL" id="FCOX02000003">
    <property type="protein sequence ID" value="SAK50205.1"/>
    <property type="molecule type" value="Genomic_DNA"/>
</dbReference>
<evidence type="ECO:0000313" key="2">
    <source>
        <dbReference type="Proteomes" id="UP000071859"/>
    </source>
</evidence>
<keyword evidence="2" id="KW-1185">Reference proteome</keyword>
<dbReference type="AlphaFoldDB" id="A0A157ZXH8"/>
<comment type="caution">
    <text evidence="1">The sequence shown here is derived from an EMBL/GenBank/DDBJ whole genome shotgun (WGS) entry which is preliminary data.</text>
</comment>
<organism evidence="1 2">
    <name type="scientific">Caballeronia calidae</name>
    <dbReference type="NCBI Taxonomy" id="1777139"/>
    <lineage>
        <taxon>Bacteria</taxon>
        <taxon>Pseudomonadati</taxon>
        <taxon>Pseudomonadota</taxon>
        <taxon>Betaproteobacteria</taxon>
        <taxon>Burkholderiales</taxon>
        <taxon>Burkholderiaceae</taxon>
        <taxon>Caballeronia</taxon>
    </lineage>
</organism>
<accession>A0A157ZXH8</accession>
<name>A0A157ZXH8_9BURK</name>
<protein>
    <submittedName>
        <fullName evidence="1">Uncharacterized protein</fullName>
    </submittedName>
</protein>
<evidence type="ECO:0000313" key="1">
    <source>
        <dbReference type="EMBL" id="SAK50205.1"/>
    </source>
</evidence>
<dbReference type="RefSeq" id="WP_198399210.1">
    <property type="nucleotide sequence ID" value="NZ_FCOX02000003.1"/>
</dbReference>
<dbReference type="Proteomes" id="UP000071859">
    <property type="component" value="Unassembled WGS sequence"/>
</dbReference>
<reference evidence="1" key="1">
    <citation type="submission" date="2016-01" db="EMBL/GenBank/DDBJ databases">
        <authorList>
            <person name="Peeters C."/>
        </authorList>
    </citation>
    <scope>NUCLEOTIDE SEQUENCE</scope>
    <source>
        <strain evidence="1">LMG 29321</strain>
    </source>
</reference>
<sequence>MDLLYLAGIVLFWGLCVALTSGCEHLRRRAPGARS</sequence>
<proteinExistence type="predicted"/>